<dbReference type="PROSITE" id="PS51651">
    <property type="entry name" value="DOCKER"/>
    <property type="match status" value="1"/>
</dbReference>
<dbReference type="GO" id="GO:0007264">
    <property type="term" value="P:small GTPase-mediated signal transduction"/>
    <property type="evidence" value="ECO:0007669"/>
    <property type="project" value="InterPro"/>
</dbReference>
<dbReference type="PANTHER" id="PTHR23317">
    <property type="entry name" value="DEDICATOR OF CYTOKINESIS DOCK"/>
    <property type="match status" value="1"/>
</dbReference>
<protein>
    <recommendedName>
        <fullName evidence="2">DOCKER domain-containing protein</fullName>
    </recommendedName>
</protein>
<organism evidence="3 4">
    <name type="scientific">Poecilia mexicana</name>
    <dbReference type="NCBI Taxonomy" id="48701"/>
    <lineage>
        <taxon>Eukaryota</taxon>
        <taxon>Metazoa</taxon>
        <taxon>Chordata</taxon>
        <taxon>Craniata</taxon>
        <taxon>Vertebrata</taxon>
        <taxon>Euteleostomi</taxon>
        <taxon>Actinopterygii</taxon>
        <taxon>Neopterygii</taxon>
        <taxon>Teleostei</taxon>
        <taxon>Neoteleostei</taxon>
        <taxon>Acanthomorphata</taxon>
        <taxon>Ovalentaria</taxon>
        <taxon>Atherinomorphae</taxon>
        <taxon>Cyprinodontiformes</taxon>
        <taxon>Poeciliidae</taxon>
        <taxon>Poeciliinae</taxon>
        <taxon>Poecilia</taxon>
    </lineage>
</organism>
<dbReference type="Gene3D" id="1.20.58.740">
    <property type="match status" value="1"/>
</dbReference>
<reference evidence="3" key="2">
    <citation type="submission" date="2025-09" db="UniProtKB">
        <authorList>
            <consortium name="Ensembl"/>
        </authorList>
    </citation>
    <scope>IDENTIFICATION</scope>
</reference>
<sequence length="152" mass="17587">ISSFPYLKKRIQVVEQQSTEMNPIEVAIDEMSRKVSELNQLCNMEEVDMIRLQLKLQGSVSVKVSAPPEKKKKDTNTPRFGFIAADWSFLGEYNKKSETKFAEACGQALDVNERLIKEDQLEYQEEMRAHYRDMLTELSGIMNEQVSHHNET</sequence>
<dbReference type="AlphaFoldDB" id="A0A3B3X9H7"/>
<dbReference type="PANTHER" id="PTHR23317:SF71">
    <property type="entry name" value="DEDICATOR OF CYTOKINESIS PROTEIN 10"/>
    <property type="match status" value="1"/>
</dbReference>
<reference evidence="3" key="1">
    <citation type="submission" date="2025-08" db="UniProtKB">
        <authorList>
            <consortium name="Ensembl"/>
        </authorList>
    </citation>
    <scope>IDENTIFICATION</scope>
</reference>
<dbReference type="GO" id="GO:0005085">
    <property type="term" value="F:guanyl-nucleotide exchange factor activity"/>
    <property type="evidence" value="ECO:0007669"/>
    <property type="project" value="InterPro"/>
</dbReference>
<dbReference type="InterPro" id="IPR043162">
    <property type="entry name" value="DOCK_C_lobe_C"/>
</dbReference>
<comment type="similarity">
    <text evidence="1">Belongs to the DOCK family.</text>
</comment>
<evidence type="ECO:0000259" key="2">
    <source>
        <dbReference type="PROSITE" id="PS51651"/>
    </source>
</evidence>
<dbReference type="Pfam" id="PF20421">
    <property type="entry name" value="DHR-2_Lobe_C"/>
    <property type="match status" value="1"/>
</dbReference>
<dbReference type="InterPro" id="IPR046773">
    <property type="entry name" value="DOCKER_Lobe_C"/>
</dbReference>
<accession>A0A3B3X9H7</accession>
<evidence type="ECO:0000256" key="1">
    <source>
        <dbReference type="PROSITE-ProRule" id="PRU00984"/>
    </source>
</evidence>
<evidence type="ECO:0000313" key="3">
    <source>
        <dbReference type="Ensembl" id="ENSPMEP00000011653.1"/>
    </source>
</evidence>
<dbReference type="InterPro" id="IPR027357">
    <property type="entry name" value="DOCKER_dom"/>
</dbReference>
<dbReference type="GO" id="GO:0060997">
    <property type="term" value="P:dendritic spine morphogenesis"/>
    <property type="evidence" value="ECO:0007669"/>
    <property type="project" value="TreeGrafter"/>
</dbReference>
<dbReference type="InterPro" id="IPR026791">
    <property type="entry name" value="DOCK"/>
</dbReference>
<dbReference type="Proteomes" id="UP000261480">
    <property type="component" value="Unplaced"/>
</dbReference>
<name>A0A3B3X9H7_9TELE</name>
<proteinExistence type="inferred from homology"/>
<dbReference type="GO" id="GO:0030334">
    <property type="term" value="P:regulation of cell migration"/>
    <property type="evidence" value="ECO:0007669"/>
    <property type="project" value="TreeGrafter"/>
</dbReference>
<dbReference type="Ensembl" id="ENSPMET00000018847.1">
    <property type="protein sequence ID" value="ENSPMEP00000011653.1"/>
    <property type="gene ID" value="ENSPMEG00000013758.1"/>
</dbReference>
<keyword evidence="4" id="KW-1185">Reference proteome</keyword>
<feature type="domain" description="DOCKER" evidence="2">
    <location>
        <begin position="1"/>
        <end position="147"/>
    </location>
</feature>
<dbReference type="STRING" id="48701.ENSPMEP00000011653"/>
<evidence type="ECO:0000313" key="4">
    <source>
        <dbReference type="Proteomes" id="UP000261480"/>
    </source>
</evidence>